<dbReference type="InterPro" id="IPR029069">
    <property type="entry name" value="HotDog_dom_sf"/>
</dbReference>
<dbReference type="Gene3D" id="2.40.160.210">
    <property type="entry name" value="Acyl-CoA thioesterase, double hotdog domain"/>
    <property type="match status" value="1"/>
</dbReference>
<accession>A0ABV7AR97</accession>
<keyword evidence="2" id="KW-0378">Hydrolase</keyword>
<protein>
    <submittedName>
        <fullName evidence="5">Acyl-CoA thioesterase II</fullName>
    </submittedName>
</protein>
<evidence type="ECO:0000259" key="3">
    <source>
        <dbReference type="Pfam" id="PF02551"/>
    </source>
</evidence>
<comment type="caution">
    <text evidence="5">The sequence shown here is derived from an EMBL/GenBank/DDBJ whole genome shotgun (WGS) entry which is preliminary data.</text>
</comment>
<dbReference type="CDD" id="cd03444">
    <property type="entry name" value="Thioesterase_II_repeat1"/>
    <property type="match status" value="1"/>
</dbReference>
<dbReference type="InterPro" id="IPR042171">
    <property type="entry name" value="Acyl-CoA_hotdog"/>
</dbReference>
<keyword evidence="6" id="KW-1185">Reference proteome</keyword>
<dbReference type="SUPFAM" id="SSF54637">
    <property type="entry name" value="Thioesterase/thiol ester dehydrase-isomerase"/>
    <property type="match status" value="2"/>
</dbReference>
<feature type="domain" description="Acyl-CoA thioesterase 2 C-terminal" evidence="3">
    <location>
        <begin position="159"/>
        <end position="282"/>
    </location>
</feature>
<reference evidence="6" key="1">
    <citation type="journal article" date="2019" name="Int. J. Syst. Evol. Microbiol.">
        <title>The Global Catalogue of Microorganisms (GCM) 10K type strain sequencing project: providing services to taxonomists for standard genome sequencing and annotation.</title>
        <authorList>
            <consortium name="The Broad Institute Genomics Platform"/>
            <consortium name="The Broad Institute Genome Sequencing Center for Infectious Disease"/>
            <person name="Wu L."/>
            <person name="Ma J."/>
        </authorList>
    </citation>
    <scope>NUCLEOTIDE SEQUENCE [LARGE SCALE GENOMIC DNA]</scope>
    <source>
        <strain evidence="6">KCTC 62195</strain>
    </source>
</reference>
<evidence type="ECO:0000259" key="4">
    <source>
        <dbReference type="Pfam" id="PF13622"/>
    </source>
</evidence>
<dbReference type="Pfam" id="PF13622">
    <property type="entry name" value="4HBT_3"/>
    <property type="match status" value="1"/>
</dbReference>
<organism evidence="5 6">
    <name type="scientific">Azotobacter bryophylli</name>
    <dbReference type="NCBI Taxonomy" id="1986537"/>
    <lineage>
        <taxon>Bacteria</taxon>
        <taxon>Pseudomonadati</taxon>
        <taxon>Pseudomonadota</taxon>
        <taxon>Gammaproteobacteria</taxon>
        <taxon>Pseudomonadales</taxon>
        <taxon>Pseudomonadaceae</taxon>
        <taxon>Azotobacter</taxon>
    </lineage>
</organism>
<comment type="similarity">
    <text evidence="1">Belongs to the C/M/P thioester hydrolase family.</text>
</comment>
<feature type="domain" description="Acyl-CoA thioesterase-like N-terminal HotDog" evidence="4">
    <location>
        <begin position="34"/>
        <end position="109"/>
    </location>
</feature>
<dbReference type="CDD" id="cd03445">
    <property type="entry name" value="Thioesterase_II_repeat2"/>
    <property type="match status" value="1"/>
</dbReference>
<proteinExistence type="inferred from homology"/>
<evidence type="ECO:0000256" key="2">
    <source>
        <dbReference type="ARBA" id="ARBA00022801"/>
    </source>
</evidence>
<evidence type="ECO:0000313" key="5">
    <source>
        <dbReference type="EMBL" id="MFC2971807.1"/>
    </source>
</evidence>
<gene>
    <name evidence="5" type="primary">tesB</name>
    <name evidence="5" type="ORF">ACFOJE_06215</name>
</gene>
<dbReference type="InterPro" id="IPR025652">
    <property type="entry name" value="TesB_C"/>
</dbReference>
<evidence type="ECO:0000256" key="1">
    <source>
        <dbReference type="ARBA" id="ARBA00006538"/>
    </source>
</evidence>
<dbReference type="Proteomes" id="UP001595457">
    <property type="component" value="Unassembled WGS sequence"/>
</dbReference>
<dbReference type="PANTHER" id="PTHR11066">
    <property type="entry name" value="ACYL-COA THIOESTERASE"/>
    <property type="match status" value="1"/>
</dbReference>
<dbReference type="NCBIfam" id="TIGR00189">
    <property type="entry name" value="tesB"/>
    <property type="match status" value="1"/>
</dbReference>
<dbReference type="InterPro" id="IPR049449">
    <property type="entry name" value="TesB_ACOT8-like_N"/>
</dbReference>
<dbReference type="RefSeq" id="WP_377813420.1">
    <property type="nucleotide sequence ID" value="NZ_JBHRSJ010000012.1"/>
</dbReference>
<dbReference type="PANTHER" id="PTHR11066:SF34">
    <property type="entry name" value="ACYL-COENZYME A THIOESTERASE 8"/>
    <property type="match status" value="1"/>
</dbReference>
<dbReference type="EMBL" id="JBHRSJ010000012">
    <property type="protein sequence ID" value="MFC2971807.1"/>
    <property type="molecule type" value="Genomic_DNA"/>
</dbReference>
<dbReference type="Pfam" id="PF02551">
    <property type="entry name" value="Acyl_CoA_thio"/>
    <property type="match status" value="1"/>
</dbReference>
<sequence length="290" mass="32821">MTEILDNLVSLLSLEAIEENLFRGRSEDLGLRQLYGGQVLGQAVSAASQTVEADRHVHSLHGNFLRPGDAGLPVVYQVERLRDGTSFSTRRVTAIQKGRPIFICSTSFQTSEEGLHHQRPSMPEVPAPEDLPSEAELILPIADQLPERLREWTVRKAIDVRPVTHVNPFAPQPGEPVQYVWFRTDGKLPDEPQLHKYLLAYASDYTLLSTSLRPHGVSLFQKFMQVASLDHSLWFHCDDLRMDEWLLYAMDSPWAGNARGFARGCVFDRSGRLVASMAQEGLIRMRKDWM</sequence>
<dbReference type="InterPro" id="IPR003703">
    <property type="entry name" value="Acyl_CoA_thio"/>
</dbReference>
<evidence type="ECO:0000313" key="6">
    <source>
        <dbReference type="Proteomes" id="UP001595457"/>
    </source>
</evidence>
<name>A0ABV7AR97_9GAMM</name>